<dbReference type="SUPFAM" id="SSF50969">
    <property type="entry name" value="YVTN repeat-like/Quinoprotein amine dehydrogenase"/>
    <property type="match status" value="1"/>
</dbReference>
<dbReference type="Gene3D" id="2.130.10.10">
    <property type="entry name" value="YVTN repeat-like/Quinoprotein amine dehydrogenase"/>
    <property type="match status" value="1"/>
</dbReference>
<dbReference type="AlphaFoldDB" id="A0A8J3JXW1"/>
<dbReference type="RefSeq" id="WP_203754344.1">
    <property type="nucleotide sequence ID" value="NZ_BONF01000043.1"/>
</dbReference>
<comment type="caution">
    <text evidence="2">The sequence shown here is derived from an EMBL/GenBank/DDBJ whole genome shotgun (WGS) entry which is preliminary data.</text>
</comment>
<dbReference type="Pfam" id="PF17164">
    <property type="entry name" value="DUF5122"/>
    <property type="match status" value="1"/>
</dbReference>
<sequence>MHRRVVSLAVLAAIALPAAVGAAQGPPPESLGARQVRTVGEDPADWTPHILDGEVHALAVVGETVVVGGDFTKVADSALEQEYDREHLFAFDLRTGEVLDFAPDIDGMVLSLAAGPDGTVFAGGPFEEVDDQDVRGIARLDLATGGLVEGFDASINWGDVRGLAVSGGWLYLGGSFSAVNGVRRLGLARLDTQTGEVDPWFDARLDAPEIGRVKVEDIAVSPDGDRLLAVGAFTRAGGARRVQAAMFDLTADNPAKAAGWWTDAYVPLCREGFDTYMRAVDFSPDGEYLVIVTTGRLSGVDLTCDTAARFETYATGRVRPTWVNHTGGDSLYAVEIVGGAVYVGGHQRWLDNPYGMESAGPGAVERPGVAAIHPVTGMALPWNPTRSRGVGVRAFAITPLGLLVGSDTDELGREYHGRIGLFPRTD</sequence>
<organism evidence="2 3">
    <name type="scientific">Catellatospora bangladeshensis</name>
    <dbReference type="NCBI Taxonomy" id="310355"/>
    <lineage>
        <taxon>Bacteria</taxon>
        <taxon>Bacillati</taxon>
        <taxon>Actinomycetota</taxon>
        <taxon>Actinomycetes</taxon>
        <taxon>Micromonosporales</taxon>
        <taxon>Micromonosporaceae</taxon>
        <taxon>Catellatospora</taxon>
    </lineage>
</organism>
<keyword evidence="3" id="KW-1185">Reference proteome</keyword>
<reference evidence="2 3" key="1">
    <citation type="submission" date="2021-01" db="EMBL/GenBank/DDBJ databases">
        <title>Whole genome shotgun sequence of Catellatospora bangladeshensis NBRC 107357.</title>
        <authorList>
            <person name="Komaki H."/>
            <person name="Tamura T."/>
        </authorList>
    </citation>
    <scope>NUCLEOTIDE SEQUENCE [LARGE SCALE GENOMIC DNA]</scope>
    <source>
        <strain evidence="2 3">NBRC 107357</strain>
    </source>
</reference>
<accession>A0A8J3JXW1</accession>
<feature type="signal peptide" evidence="1">
    <location>
        <begin position="1"/>
        <end position="22"/>
    </location>
</feature>
<dbReference type="EMBL" id="BONF01000043">
    <property type="protein sequence ID" value="GIF85089.1"/>
    <property type="molecule type" value="Genomic_DNA"/>
</dbReference>
<protein>
    <submittedName>
        <fullName evidence="2">Uncharacterized protein</fullName>
    </submittedName>
</protein>
<name>A0A8J3JXW1_9ACTN</name>
<evidence type="ECO:0000256" key="1">
    <source>
        <dbReference type="SAM" id="SignalP"/>
    </source>
</evidence>
<dbReference type="InterPro" id="IPR011044">
    <property type="entry name" value="Quino_amine_DH_bsu"/>
</dbReference>
<proteinExistence type="predicted"/>
<keyword evidence="1" id="KW-0732">Signal</keyword>
<feature type="chain" id="PRO_5035163814" evidence="1">
    <location>
        <begin position="23"/>
        <end position="426"/>
    </location>
</feature>
<dbReference type="Proteomes" id="UP000601223">
    <property type="component" value="Unassembled WGS sequence"/>
</dbReference>
<dbReference type="InterPro" id="IPR015943">
    <property type="entry name" value="WD40/YVTN_repeat-like_dom_sf"/>
</dbReference>
<gene>
    <name evidence="2" type="ORF">Cba03nite_64380</name>
</gene>
<evidence type="ECO:0000313" key="2">
    <source>
        <dbReference type="EMBL" id="GIF85089.1"/>
    </source>
</evidence>
<evidence type="ECO:0000313" key="3">
    <source>
        <dbReference type="Proteomes" id="UP000601223"/>
    </source>
</evidence>
<dbReference type="InterPro" id="IPR013431">
    <property type="entry name" value="Delta_60_rpt"/>
</dbReference>